<sequence>MAQYLDNPAGRLHKLLLDLHTAFPSDQQQKSVPAWQAIVTLIGNEGGLSGEAMIVSGVAALPQQVREGVAALPSDDDRKADLVQHLDEIENGMAALLNRQPLFQMFCIFSTNGEVPRSAAINSLAHCSYELHREVPEHTISDEEIARIIEMITELMQEVSEAQLPDQFKLLMLRHLHALLQAAHSVRFAGTQPLDDALFALMGAMVRVPSAQEELHRVGLGERFKNAVNTLNMLLSTGTAAAQLGQGIAGILGG</sequence>
<reference evidence="1 2" key="1">
    <citation type="submission" date="2019-04" db="EMBL/GenBank/DDBJ databases">
        <title>Streptomyces oryziradicis sp. nov., a novel actinomycete isolated from rhizosphere soil of rice (Oryza sativa L.).</title>
        <authorList>
            <person name="Li C."/>
        </authorList>
    </citation>
    <scope>NUCLEOTIDE SEQUENCE [LARGE SCALE GENOMIC DNA]</scope>
    <source>
        <strain evidence="1 2">NEAU-C40</strain>
    </source>
</reference>
<dbReference type="OrthoDB" id="4162266at2"/>
<protein>
    <submittedName>
        <fullName evidence="1">Uncharacterized protein</fullName>
    </submittedName>
</protein>
<gene>
    <name evidence="1" type="ORF">FCI23_42640</name>
</gene>
<dbReference type="EMBL" id="SUMC01000084">
    <property type="protein sequence ID" value="TKA00497.1"/>
    <property type="molecule type" value="Genomic_DNA"/>
</dbReference>
<organism evidence="1 2">
    <name type="scientific">Actinacidiphila oryziradicis</name>
    <dbReference type="NCBI Taxonomy" id="2571141"/>
    <lineage>
        <taxon>Bacteria</taxon>
        <taxon>Bacillati</taxon>
        <taxon>Actinomycetota</taxon>
        <taxon>Actinomycetes</taxon>
        <taxon>Kitasatosporales</taxon>
        <taxon>Streptomycetaceae</taxon>
        <taxon>Actinacidiphila</taxon>
    </lineage>
</organism>
<evidence type="ECO:0000313" key="2">
    <source>
        <dbReference type="Proteomes" id="UP000305778"/>
    </source>
</evidence>
<accession>A0A4U0RY29</accession>
<evidence type="ECO:0000313" key="1">
    <source>
        <dbReference type="EMBL" id="TKA00497.1"/>
    </source>
</evidence>
<dbReference type="Proteomes" id="UP000305778">
    <property type="component" value="Unassembled WGS sequence"/>
</dbReference>
<dbReference type="RefSeq" id="WP_136729434.1">
    <property type="nucleotide sequence ID" value="NZ_SUMC01000084.1"/>
</dbReference>
<keyword evidence="2" id="KW-1185">Reference proteome</keyword>
<proteinExistence type="predicted"/>
<dbReference type="AlphaFoldDB" id="A0A4U0RY29"/>
<name>A0A4U0RY29_9ACTN</name>
<comment type="caution">
    <text evidence="1">The sequence shown here is derived from an EMBL/GenBank/DDBJ whole genome shotgun (WGS) entry which is preliminary data.</text>
</comment>